<evidence type="ECO:0000256" key="2">
    <source>
        <dbReference type="ARBA" id="ARBA00022737"/>
    </source>
</evidence>
<evidence type="ECO:0000313" key="5">
    <source>
        <dbReference type="Proteomes" id="UP000231279"/>
    </source>
</evidence>
<name>A0A2G9HYB5_9LAMI</name>
<organism evidence="4 5">
    <name type="scientific">Handroanthus impetiginosus</name>
    <dbReference type="NCBI Taxonomy" id="429701"/>
    <lineage>
        <taxon>Eukaryota</taxon>
        <taxon>Viridiplantae</taxon>
        <taxon>Streptophyta</taxon>
        <taxon>Embryophyta</taxon>
        <taxon>Tracheophyta</taxon>
        <taxon>Spermatophyta</taxon>
        <taxon>Magnoliopsida</taxon>
        <taxon>eudicotyledons</taxon>
        <taxon>Gunneridae</taxon>
        <taxon>Pentapetalae</taxon>
        <taxon>asterids</taxon>
        <taxon>lamiids</taxon>
        <taxon>Lamiales</taxon>
        <taxon>Bignoniaceae</taxon>
        <taxon>Crescentiina</taxon>
        <taxon>Tabebuia alliance</taxon>
        <taxon>Handroanthus</taxon>
    </lineage>
</organism>
<keyword evidence="2" id="KW-0677">Repeat</keyword>
<feature type="repeat" description="PPR" evidence="3">
    <location>
        <begin position="139"/>
        <end position="173"/>
    </location>
</feature>
<keyword evidence="5" id="KW-1185">Reference proteome</keyword>
<dbReference type="InterPro" id="IPR011990">
    <property type="entry name" value="TPR-like_helical_dom_sf"/>
</dbReference>
<evidence type="ECO:0000256" key="1">
    <source>
        <dbReference type="ARBA" id="ARBA00007626"/>
    </source>
</evidence>
<dbReference type="Gene3D" id="1.25.40.10">
    <property type="entry name" value="Tetratricopeptide repeat domain"/>
    <property type="match status" value="1"/>
</dbReference>
<dbReference type="InterPro" id="IPR002885">
    <property type="entry name" value="PPR_rpt"/>
</dbReference>
<protein>
    <recommendedName>
        <fullName evidence="6">Pentacotripeptide-repeat region of PRORP domain-containing protein</fullName>
    </recommendedName>
</protein>
<evidence type="ECO:0008006" key="6">
    <source>
        <dbReference type="Google" id="ProtNLM"/>
    </source>
</evidence>
<sequence>MISLRRLHKNSLTAERIYNATVRYFSIQSANPSPDATPSSSQYDELINAAGSKRDFAAVRDLLSERLIHGCFATNKTFNFIAKDVSVLDDLLQNLADLDDWFTRKHAHDALVAQLAKLCRTEEALRVAETMARKNYGTTIATFNSILTALARKKEISASWRVIELMRACKVRPSVASFNYIITSSCFRGDVRSTADALVKMEEEGLKADVRTYDALVLGACRAGKVDAALAMMRRMVEDGVPAIYSTYVHIIKEMVRCGYYAQAVEFVMIFAGRDEKLDAENFRYLIKRLKIRKRIEEAKLVVEEMVKRGLKIDDGLEDLSQNSKSEECDNI</sequence>
<dbReference type="Pfam" id="PF12854">
    <property type="entry name" value="PPR_1"/>
    <property type="match status" value="1"/>
</dbReference>
<dbReference type="Pfam" id="PF13812">
    <property type="entry name" value="PPR_3"/>
    <property type="match status" value="1"/>
</dbReference>
<comment type="caution">
    <text evidence="4">The sequence shown here is derived from an EMBL/GenBank/DDBJ whole genome shotgun (WGS) entry which is preliminary data.</text>
</comment>
<dbReference type="NCBIfam" id="TIGR00756">
    <property type="entry name" value="PPR"/>
    <property type="match status" value="2"/>
</dbReference>
<dbReference type="PANTHER" id="PTHR47936">
    <property type="entry name" value="PPR_LONG DOMAIN-CONTAINING PROTEIN"/>
    <property type="match status" value="1"/>
</dbReference>
<accession>A0A2G9HYB5</accession>
<gene>
    <name evidence="4" type="ORF">CDL12_04829</name>
</gene>
<dbReference type="OrthoDB" id="185373at2759"/>
<dbReference type="EMBL" id="NKXS01000755">
    <property type="protein sequence ID" value="PIN22463.1"/>
    <property type="molecule type" value="Genomic_DNA"/>
</dbReference>
<dbReference type="PROSITE" id="PS51375">
    <property type="entry name" value="PPR"/>
    <property type="match status" value="2"/>
</dbReference>
<feature type="repeat" description="PPR" evidence="3">
    <location>
        <begin position="209"/>
        <end position="243"/>
    </location>
</feature>
<dbReference type="Proteomes" id="UP000231279">
    <property type="component" value="Unassembled WGS sequence"/>
</dbReference>
<dbReference type="AlphaFoldDB" id="A0A2G9HYB5"/>
<evidence type="ECO:0000313" key="4">
    <source>
        <dbReference type="EMBL" id="PIN22463.1"/>
    </source>
</evidence>
<dbReference type="STRING" id="429701.A0A2G9HYB5"/>
<comment type="similarity">
    <text evidence="1">Belongs to the PPR family. P subfamily.</text>
</comment>
<evidence type="ECO:0000256" key="3">
    <source>
        <dbReference type="PROSITE-ProRule" id="PRU00708"/>
    </source>
</evidence>
<reference evidence="5" key="1">
    <citation type="journal article" date="2018" name="Gigascience">
        <title>Genome assembly of the Pink Ipe (Handroanthus impetiginosus, Bignoniaceae), a highly valued, ecologically keystone Neotropical timber forest tree.</title>
        <authorList>
            <person name="Silva-Junior O.B."/>
            <person name="Grattapaglia D."/>
            <person name="Novaes E."/>
            <person name="Collevatti R.G."/>
        </authorList>
    </citation>
    <scope>NUCLEOTIDE SEQUENCE [LARGE SCALE GENOMIC DNA]</scope>
    <source>
        <strain evidence="5">cv. UFG-1</strain>
    </source>
</reference>
<proteinExistence type="inferred from homology"/>
<dbReference type="PANTHER" id="PTHR47936:SF3">
    <property type="entry name" value="PENTACOTRIPEPTIDE-REPEAT REGION OF PRORP DOMAIN-CONTAINING PROTEIN"/>
    <property type="match status" value="1"/>
</dbReference>